<dbReference type="InterPro" id="IPR028098">
    <property type="entry name" value="Glyco_trans_4-like_N"/>
</dbReference>
<dbReference type="PANTHER" id="PTHR45947">
    <property type="entry name" value="SULFOQUINOVOSYL TRANSFERASE SQD2"/>
    <property type="match status" value="1"/>
</dbReference>
<evidence type="ECO:0000313" key="4">
    <source>
        <dbReference type="Proteomes" id="UP000649151"/>
    </source>
</evidence>
<evidence type="ECO:0000259" key="1">
    <source>
        <dbReference type="Pfam" id="PF00534"/>
    </source>
</evidence>
<evidence type="ECO:0000313" key="3">
    <source>
        <dbReference type="EMBL" id="MBC5788210.1"/>
    </source>
</evidence>
<proteinExistence type="predicted"/>
<name>A0ABR7ISU6_9CLOT</name>
<sequence>MKVLLYSEAMNLIKKSGVGKTLSHQMKALEKNGVPYTLDPKDTYDLVHINTIGPKSYQLAQRAKKQGIKVVYHAHSTEEDFRNSFLFSNLISPYFKKWLIKCYTSGDCIITPTPYSKQLLEQYGIDKKIYAVSNGIEIEFFKKDPVKSREFRERFHFSPTDKIVMAVGLYIERKGILDFVELAKRMPEYQFIWFGHTPLYSVPKKIGKAVKTKLPNLFFPGYVESDILRTAYSGSDLFIFPTYEETEGIVLLEALACKQNVLIRDIPIYQGWFEDGKNVYKAKTLDEFEQKTRNILERRCPDLTEQGYQVAAERSLESIGKQLVQIYQTVLEQ</sequence>
<feature type="domain" description="Glycosyltransferase subfamily 4-like N-terminal" evidence="2">
    <location>
        <begin position="43"/>
        <end position="139"/>
    </location>
</feature>
<organism evidence="3 4">
    <name type="scientific">Clostridium facile</name>
    <dbReference type="NCBI Taxonomy" id="2763035"/>
    <lineage>
        <taxon>Bacteria</taxon>
        <taxon>Bacillati</taxon>
        <taxon>Bacillota</taxon>
        <taxon>Clostridia</taxon>
        <taxon>Eubacteriales</taxon>
        <taxon>Clostridiaceae</taxon>
        <taxon>Clostridium</taxon>
    </lineage>
</organism>
<dbReference type="EMBL" id="JACOQK010000001">
    <property type="protein sequence ID" value="MBC5788210.1"/>
    <property type="molecule type" value="Genomic_DNA"/>
</dbReference>
<keyword evidence="4" id="KW-1185">Reference proteome</keyword>
<reference evidence="3 4" key="1">
    <citation type="submission" date="2020-08" db="EMBL/GenBank/DDBJ databases">
        <title>Genome public.</title>
        <authorList>
            <person name="Liu C."/>
            <person name="Sun Q."/>
        </authorList>
    </citation>
    <scope>NUCLEOTIDE SEQUENCE [LARGE SCALE GENOMIC DNA]</scope>
    <source>
        <strain evidence="3 4">NSJ-27</strain>
    </source>
</reference>
<dbReference type="InterPro" id="IPR050194">
    <property type="entry name" value="Glycosyltransferase_grp1"/>
</dbReference>
<feature type="domain" description="Glycosyl transferase family 1" evidence="1">
    <location>
        <begin position="149"/>
        <end position="299"/>
    </location>
</feature>
<dbReference type="RefSeq" id="WP_069987728.1">
    <property type="nucleotide sequence ID" value="NZ_JACOQK010000001.1"/>
</dbReference>
<dbReference type="InterPro" id="IPR001296">
    <property type="entry name" value="Glyco_trans_1"/>
</dbReference>
<evidence type="ECO:0000259" key="2">
    <source>
        <dbReference type="Pfam" id="PF13439"/>
    </source>
</evidence>
<dbReference type="SUPFAM" id="SSF53756">
    <property type="entry name" value="UDP-Glycosyltransferase/glycogen phosphorylase"/>
    <property type="match status" value="1"/>
</dbReference>
<comment type="caution">
    <text evidence="3">The sequence shown here is derived from an EMBL/GenBank/DDBJ whole genome shotgun (WGS) entry which is preliminary data.</text>
</comment>
<dbReference type="Gene3D" id="3.40.50.2000">
    <property type="entry name" value="Glycogen Phosphorylase B"/>
    <property type="match status" value="2"/>
</dbReference>
<gene>
    <name evidence="3" type="ORF">H8Z77_09310</name>
</gene>
<dbReference type="Proteomes" id="UP000649151">
    <property type="component" value="Unassembled WGS sequence"/>
</dbReference>
<dbReference type="Pfam" id="PF13439">
    <property type="entry name" value="Glyco_transf_4"/>
    <property type="match status" value="1"/>
</dbReference>
<dbReference type="PANTHER" id="PTHR45947:SF3">
    <property type="entry name" value="SULFOQUINOVOSYL TRANSFERASE SQD2"/>
    <property type="match status" value="1"/>
</dbReference>
<accession>A0ABR7ISU6</accession>
<protein>
    <submittedName>
        <fullName evidence="3">Glycosyltransferase</fullName>
    </submittedName>
</protein>
<dbReference type="Pfam" id="PF00534">
    <property type="entry name" value="Glycos_transf_1"/>
    <property type="match status" value="1"/>
</dbReference>